<sequence>MVNFYRQFLSLALSNETRLVGGLVPEAYAINWITVLVVAAVGAAAIFLMFVASRLLAPRRPSKLKDTPYECGIPAAPYNWTQIQIRYYVFA</sequence>
<gene>
    <name evidence="8" type="ORF">METZ01_LOCUS54274</name>
</gene>
<evidence type="ECO:0000256" key="5">
    <source>
        <dbReference type="ARBA" id="ARBA00022989"/>
    </source>
</evidence>
<dbReference type="InterPro" id="IPR038430">
    <property type="entry name" value="NDAH_ubi_oxred_su3_sf"/>
</dbReference>
<dbReference type="AlphaFoldDB" id="A0A381SBH6"/>
<reference evidence="8" key="1">
    <citation type="submission" date="2018-05" db="EMBL/GenBank/DDBJ databases">
        <authorList>
            <person name="Lanie J.A."/>
            <person name="Ng W.-L."/>
            <person name="Kazmierczak K.M."/>
            <person name="Andrzejewski T.M."/>
            <person name="Davidsen T.M."/>
            <person name="Wayne K.J."/>
            <person name="Tettelin H."/>
            <person name="Glass J.I."/>
            <person name="Rusch D."/>
            <person name="Podicherti R."/>
            <person name="Tsui H.-C.T."/>
            <person name="Winkler M.E."/>
        </authorList>
    </citation>
    <scope>NUCLEOTIDE SEQUENCE</scope>
</reference>
<keyword evidence="3" id="KW-0813">Transport</keyword>
<keyword evidence="4 7" id="KW-0812">Transmembrane</keyword>
<comment type="similarity">
    <text evidence="2">Belongs to the complex I subunit 3 family.</text>
</comment>
<dbReference type="InterPro" id="IPR000440">
    <property type="entry name" value="NADH_UbQ/plastoQ_OxRdtase_su3"/>
</dbReference>
<dbReference type="GO" id="GO:0016020">
    <property type="term" value="C:membrane"/>
    <property type="evidence" value="ECO:0007669"/>
    <property type="project" value="UniProtKB-SubCell"/>
</dbReference>
<evidence type="ECO:0000256" key="3">
    <source>
        <dbReference type="ARBA" id="ARBA00022448"/>
    </source>
</evidence>
<evidence type="ECO:0000256" key="6">
    <source>
        <dbReference type="ARBA" id="ARBA00023136"/>
    </source>
</evidence>
<dbReference type="EMBL" id="UINC01002901">
    <property type="protein sequence ID" value="SVA01420.1"/>
    <property type="molecule type" value="Genomic_DNA"/>
</dbReference>
<evidence type="ECO:0000256" key="1">
    <source>
        <dbReference type="ARBA" id="ARBA00004370"/>
    </source>
</evidence>
<dbReference type="GO" id="GO:0008137">
    <property type="term" value="F:NADH dehydrogenase (ubiquinone) activity"/>
    <property type="evidence" value="ECO:0007669"/>
    <property type="project" value="InterPro"/>
</dbReference>
<keyword evidence="6 7" id="KW-0472">Membrane</keyword>
<protein>
    <submittedName>
        <fullName evidence="8">Uncharacterized protein</fullName>
    </submittedName>
</protein>
<name>A0A381SBH6_9ZZZZ</name>
<comment type="subcellular location">
    <subcellularLocation>
        <location evidence="1">Membrane</location>
    </subcellularLocation>
</comment>
<evidence type="ECO:0000256" key="2">
    <source>
        <dbReference type="ARBA" id="ARBA00008472"/>
    </source>
</evidence>
<feature type="non-terminal residue" evidence="8">
    <location>
        <position position="91"/>
    </location>
</feature>
<proteinExistence type="inferred from homology"/>
<keyword evidence="5 7" id="KW-1133">Transmembrane helix</keyword>
<organism evidence="8">
    <name type="scientific">marine metagenome</name>
    <dbReference type="NCBI Taxonomy" id="408172"/>
    <lineage>
        <taxon>unclassified sequences</taxon>
        <taxon>metagenomes</taxon>
        <taxon>ecological metagenomes</taxon>
    </lineage>
</organism>
<evidence type="ECO:0000313" key="8">
    <source>
        <dbReference type="EMBL" id="SVA01420.1"/>
    </source>
</evidence>
<dbReference type="Pfam" id="PF00507">
    <property type="entry name" value="Oxidored_q4"/>
    <property type="match status" value="1"/>
</dbReference>
<accession>A0A381SBH6</accession>
<evidence type="ECO:0000256" key="7">
    <source>
        <dbReference type="SAM" id="Phobius"/>
    </source>
</evidence>
<evidence type="ECO:0000256" key="4">
    <source>
        <dbReference type="ARBA" id="ARBA00022692"/>
    </source>
</evidence>
<feature type="transmembrane region" description="Helical" evidence="7">
    <location>
        <begin position="29"/>
        <end position="57"/>
    </location>
</feature>
<dbReference type="Gene3D" id="1.20.58.1610">
    <property type="entry name" value="NADH:ubiquinone/plastoquinone oxidoreductase, chain 3"/>
    <property type="match status" value="1"/>
</dbReference>